<dbReference type="Pfam" id="PF07883">
    <property type="entry name" value="Cupin_2"/>
    <property type="match status" value="1"/>
</dbReference>
<proteinExistence type="predicted"/>
<accession>A0A7G8TFP0</accession>
<dbReference type="Gene3D" id="2.60.120.10">
    <property type="entry name" value="Jelly Rolls"/>
    <property type="match status" value="1"/>
</dbReference>
<reference evidence="2 3" key="1">
    <citation type="submission" date="2020-08" db="EMBL/GenBank/DDBJ databases">
        <title>The isolate Caproiciproducens sp. 7D4C2 produces n-caproate at mildly acidic conditions from hexoses: genome and rBOX comparison with related strains and chain-elongating bacteria.</title>
        <authorList>
            <person name="Esquivel-Elizondo S."/>
            <person name="Bagci C."/>
            <person name="Temovska M."/>
            <person name="Jeon B.S."/>
            <person name="Bessarab I."/>
            <person name="Williams R.B.H."/>
            <person name="Huson D.H."/>
            <person name="Angenent L.T."/>
        </authorList>
    </citation>
    <scope>NUCLEOTIDE SEQUENCE [LARGE SCALE GENOMIC DNA]</scope>
    <source>
        <strain evidence="2 3">7D4C2</strain>
    </source>
</reference>
<gene>
    <name evidence="2" type="ORF">HCR03_09605</name>
</gene>
<dbReference type="RefSeq" id="WP_187037898.1">
    <property type="nucleotide sequence ID" value="NZ_CP060286.1"/>
</dbReference>
<organism evidence="2 3">
    <name type="scientific">Caproicibacter fermentans</name>
    <dbReference type="NCBI Taxonomy" id="2576756"/>
    <lineage>
        <taxon>Bacteria</taxon>
        <taxon>Bacillati</taxon>
        <taxon>Bacillota</taxon>
        <taxon>Clostridia</taxon>
        <taxon>Eubacteriales</taxon>
        <taxon>Acutalibacteraceae</taxon>
        <taxon>Caproicibacter</taxon>
    </lineage>
</organism>
<dbReference type="Proteomes" id="UP000515909">
    <property type="component" value="Chromosome"/>
</dbReference>
<evidence type="ECO:0000259" key="1">
    <source>
        <dbReference type="Pfam" id="PF07883"/>
    </source>
</evidence>
<evidence type="ECO:0000313" key="2">
    <source>
        <dbReference type="EMBL" id="QNK42431.1"/>
    </source>
</evidence>
<feature type="domain" description="Cupin type-2" evidence="1">
    <location>
        <begin position="4"/>
        <end position="62"/>
    </location>
</feature>
<protein>
    <submittedName>
        <fullName evidence="2">Cupin domain-containing protein</fullName>
    </submittedName>
</protein>
<name>A0A7G8TFP0_9FIRM</name>
<dbReference type="InterPro" id="IPR014710">
    <property type="entry name" value="RmlC-like_jellyroll"/>
</dbReference>
<dbReference type="InterPro" id="IPR011051">
    <property type="entry name" value="RmlC_Cupin_sf"/>
</dbReference>
<dbReference type="EMBL" id="CP060286">
    <property type="protein sequence ID" value="QNK42431.1"/>
    <property type="molecule type" value="Genomic_DNA"/>
</dbReference>
<dbReference type="CDD" id="cd02208">
    <property type="entry name" value="cupin_RmlC-like"/>
    <property type="match status" value="1"/>
</dbReference>
<sequence>MSNAGASRGNHYHEQNEEAFYIINGEVILFVQKGKIQGKYSSHTGDMYKIPRDVLHSFKFETYTLLASMYSHGVEMSDGTKDIFK</sequence>
<dbReference type="AlphaFoldDB" id="A0A7G8TFP0"/>
<evidence type="ECO:0000313" key="3">
    <source>
        <dbReference type="Proteomes" id="UP000515909"/>
    </source>
</evidence>
<dbReference type="InterPro" id="IPR013096">
    <property type="entry name" value="Cupin_2"/>
</dbReference>
<dbReference type="KEGG" id="cfem:HCR03_09605"/>
<dbReference type="SUPFAM" id="SSF51182">
    <property type="entry name" value="RmlC-like cupins"/>
    <property type="match status" value="1"/>
</dbReference>